<sequence>MLPRLLSLLLLLLVSAFAAQAQDMLTKQSGEEIAVKVLEISPTGVTYRRTDNPDGPLITVRKTDVFMIRYANGTKEVFGTPGGARQQPAAPPAAPPYTGPAVPGDELLIDPTVNLSGPRIGFTVLTGGAADKARKDFSLNPFLTQFGWQFETRIFRLSSGLSGLVEVVPLIGGLEQGKFIPSLNALVGIRGPKGFEFGLGPNITPAGANIALAIGTSFKVEDVNFPVNLAVVPGNGGVRFSLLLGFNYRRR</sequence>
<name>A0A7Y7PPE0_9BACT</name>
<accession>A0A7Y7PPE0</accession>
<comment type="caution">
    <text evidence="2">The sequence shown here is derived from an EMBL/GenBank/DDBJ whole genome shotgun (WGS) entry which is preliminary data.</text>
</comment>
<keyword evidence="1" id="KW-0732">Signal</keyword>
<reference evidence="2 3" key="1">
    <citation type="submission" date="2020-05" db="EMBL/GenBank/DDBJ databases">
        <title>Hymenobacter terrestris sp. nov. and Hymenobacter lapidiphilus sp. nov., isolated from regoliths in Antarctica.</title>
        <authorList>
            <person name="Sedlacek I."/>
            <person name="Pantucek R."/>
            <person name="Zeman M."/>
            <person name="Holochova P."/>
            <person name="Kralova S."/>
            <person name="Stankova E."/>
            <person name="Sedo O."/>
            <person name="Micenkova L."/>
            <person name="Svec P."/>
            <person name="Gupta V."/>
            <person name="Sood U."/>
            <person name="Korpole U.S."/>
            <person name="Lal R."/>
        </authorList>
    </citation>
    <scope>NUCLEOTIDE SEQUENCE [LARGE SCALE GENOMIC DNA]</scope>
    <source>
        <strain evidence="2 3">P5342</strain>
    </source>
</reference>
<dbReference type="AlphaFoldDB" id="A0A7Y7PPE0"/>
<feature type="chain" id="PRO_5031542113" evidence="1">
    <location>
        <begin position="22"/>
        <end position="251"/>
    </location>
</feature>
<dbReference type="RefSeq" id="WP_176908469.1">
    <property type="nucleotide sequence ID" value="NZ_JABKAU010000015.1"/>
</dbReference>
<evidence type="ECO:0000256" key="1">
    <source>
        <dbReference type="SAM" id="SignalP"/>
    </source>
</evidence>
<feature type="signal peptide" evidence="1">
    <location>
        <begin position="1"/>
        <end position="21"/>
    </location>
</feature>
<protein>
    <submittedName>
        <fullName evidence="2">Uncharacterized protein</fullName>
    </submittedName>
</protein>
<keyword evidence="3" id="KW-1185">Reference proteome</keyword>
<organism evidence="2 3">
    <name type="scientific">Hymenobacter lapidiphilus</name>
    <dbReference type="NCBI Taxonomy" id="2608003"/>
    <lineage>
        <taxon>Bacteria</taxon>
        <taxon>Pseudomonadati</taxon>
        <taxon>Bacteroidota</taxon>
        <taxon>Cytophagia</taxon>
        <taxon>Cytophagales</taxon>
        <taxon>Hymenobacteraceae</taxon>
        <taxon>Hymenobacter</taxon>
    </lineage>
</organism>
<evidence type="ECO:0000313" key="2">
    <source>
        <dbReference type="EMBL" id="NVO31569.1"/>
    </source>
</evidence>
<dbReference type="EMBL" id="JABKAU010000015">
    <property type="protein sequence ID" value="NVO31569.1"/>
    <property type="molecule type" value="Genomic_DNA"/>
</dbReference>
<gene>
    <name evidence="2" type="ORF">HW554_10140</name>
</gene>
<dbReference type="Proteomes" id="UP000565521">
    <property type="component" value="Unassembled WGS sequence"/>
</dbReference>
<evidence type="ECO:0000313" key="3">
    <source>
        <dbReference type="Proteomes" id="UP000565521"/>
    </source>
</evidence>
<proteinExistence type="predicted"/>